<dbReference type="Proteomes" id="UP000230233">
    <property type="component" value="Chromosome III"/>
</dbReference>
<protein>
    <submittedName>
        <fullName evidence="2">Uncharacterized protein</fullName>
    </submittedName>
</protein>
<evidence type="ECO:0000313" key="3">
    <source>
        <dbReference type="Proteomes" id="UP000230233"/>
    </source>
</evidence>
<reference evidence="3" key="1">
    <citation type="submission" date="2017-10" db="EMBL/GenBank/DDBJ databases">
        <title>Rapid genome shrinkage in a self-fertile nematode reveals novel sperm competition proteins.</title>
        <authorList>
            <person name="Yin D."/>
            <person name="Schwarz E.M."/>
            <person name="Thomas C.G."/>
            <person name="Felde R.L."/>
            <person name="Korf I.F."/>
            <person name="Cutter A.D."/>
            <person name="Schartner C.M."/>
            <person name="Ralston E.J."/>
            <person name="Meyer B.J."/>
            <person name="Haag E.S."/>
        </authorList>
    </citation>
    <scope>NUCLEOTIDE SEQUENCE [LARGE SCALE GENOMIC DNA]</scope>
    <source>
        <strain evidence="3">JU1422</strain>
    </source>
</reference>
<feature type="region of interest" description="Disordered" evidence="1">
    <location>
        <begin position="57"/>
        <end position="121"/>
    </location>
</feature>
<name>A0A2G5UKP1_9PELO</name>
<proteinExistence type="predicted"/>
<dbReference type="EMBL" id="PDUG01000003">
    <property type="protein sequence ID" value="PIC40135.1"/>
    <property type="molecule type" value="Genomic_DNA"/>
</dbReference>
<keyword evidence="3" id="KW-1185">Reference proteome</keyword>
<evidence type="ECO:0000313" key="2">
    <source>
        <dbReference type="EMBL" id="PIC40135.1"/>
    </source>
</evidence>
<dbReference type="AlphaFoldDB" id="A0A2G5UKP1"/>
<comment type="caution">
    <text evidence="2">The sequence shown here is derived from an EMBL/GenBank/DDBJ whole genome shotgun (WGS) entry which is preliminary data.</text>
</comment>
<feature type="compositionally biased region" description="Polar residues" evidence="1">
    <location>
        <begin position="110"/>
        <end position="121"/>
    </location>
</feature>
<accession>A0A2G5UKP1</accession>
<sequence length="121" mass="13220">MQSFFTYGRSQATMLERESTKSANQGDAKEIGHKLPWMVRIPVQVNVEAPSYLDEHERPAGVRGIGGPGLHDQPPHSTTSQLRTSINDEAVPSATHCPSSGLHKTKKHQSSALSNFNTSLK</sequence>
<feature type="compositionally biased region" description="Polar residues" evidence="1">
    <location>
        <begin position="75"/>
        <end position="87"/>
    </location>
</feature>
<feature type="compositionally biased region" description="Polar residues" evidence="1">
    <location>
        <begin position="1"/>
        <end position="13"/>
    </location>
</feature>
<organism evidence="2 3">
    <name type="scientific">Caenorhabditis nigoni</name>
    <dbReference type="NCBI Taxonomy" id="1611254"/>
    <lineage>
        <taxon>Eukaryota</taxon>
        <taxon>Metazoa</taxon>
        <taxon>Ecdysozoa</taxon>
        <taxon>Nematoda</taxon>
        <taxon>Chromadorea</taxon>
        <taxon>Rhabditida</taxon>
        <taxon>Rhabditina</taxon>
        <taxon>Rhabditomorpha</taxon>
        <taxon>Rhabditoidea</taxon>
        <taxon>Rhabditidae</taxon>
        <taxon>Peloderinae</taxon>
        <taxon>Caenorhabditis</taxon>
    </lineage>
</organism>
<feature type="region of interest" description="Disordered" evidence="1">
    <location>
        <begin position="1"/>
        <end position="31"/>
    </location>
</feature>
<gene>
    <name evidence="2" type="primary">Cnig_chr_III.g11587</name>
    <name evidence="2" type="ORF">B9Z55_011587</name>
</gene>
<evidence type="ECO:0000256" key="1">
    <source>
        <dbReference type="SAM" id="MobiDB-lite"/>
    </source>
</evidence>